<dbReference type="GO" id="GO:0004789">
    <property type="term" value="F:thiamine-phosphate diphosphorylase activity"/>
    <property type="evidence" value="ECO:0007669"/>
    <property type="project" value="TreeGrafter"/>
</dbReference>
<dbReference type="GO" id="GO:0009228">
    <property type="term" value="P:thiamine biosynthetic process"/>
    <property type="evidence" value="ECO:0007669"/>
    <property type="project" value="UniProtKB-KW"/>
</dbReference>
<dbReference type="SUPFAM" id="SSF51391">
    <property type="entry name" value="Thiamin phosphate synthase"/>
    <property type="match status" value="1"/>
</dbReference>
<dbReference type="Gene3D" id="3.20.20.70">
    <property type="entry name" value="Aldolase class I"/>
    <property type="match status" value="1"/>
</dbReference>
<reference evidence="4 5" key="6">
    <citation type="journal article" date="2011" name="Appl. Environ. Microbiol.">
        <title>Involvement of the azorhizobial chromosome partition gene (parA) in the onset of bacteroid differentiation during Sesbania rostrata stem nodule development.</title>
        <authorList>
            <person name="Liu CT."/>
            <person name="Lee KB."/>
            <person name="Wang YS."/>
            <person name="Peng MH."/>
            <person name="Lee KT."/>
            <person name="Suzuki S."/>
            <person name="Suzuki T."/>
            <person name="Oyaizu H."/>
        </authorList>
    </citation>
    <scope>NUCLEOTIDE SEQUENCE [LARGE SCALE GENOMIC DNA]</scope>
    <source>
        <strain evidence="5">ATCC 43989 / DSM 5975 / JCM 20966 / LMG 6465 / NBRC 14845 / NCIMB 13405 / ORS 571</strain>
    </source>
</reference>
<dbReference type="InterPro" id="IPR022998">
    <property type="entry name" value="ThiamineP_synth_TenI"/>
</dbReference>
<reference evidence="4 5" key="1">
    <citation type="journal article" date="2007" name="Appl. Environ. Microbiol.">
        <title>Rhizobial factors required for stem nodule maturation and maintenance in Sesbania rostrata-Azorhizobium caulinodans ORS571 symbiosis.</title>
        <authorList>
            <person name="Suzuki S."/>
            <person name="Aono T."/>
            <person name="Lee KB."/>
            <person name="Suzuki T."/>
            <person name="Liu CT."/>
            <person name="Miwa H."/>
            <person name="Wakao S."/>
            <person name="Iki T."/>
            <person name="Oyaizu H."/>
        </authorList>
    </citation>
    <scope>NUCLEOTIDE SEQUENCE [LARGE SCALE GENOMIC DNA]</scope>
    <source>
        <strain evidence="5">ATCC 43989 / DSM 5975 / JCM 20966 / LMG 6465 / NBRC 14845 / NCIMB 13405 / ORS 571</strain>
    </source>
</reference>
<evidence type="ECO:0000256" key="2">
    <source>
        <dbReference type="ARBA" id="ARBA00022977"/>
    </source>
</evidence>
<dbReference type="HOGENOM" id="CLU_018272_3_4_5"/>
<dbReference type="GO" id="GO:0005737">
    <property type="term" value="C:cytoplasm"/>
    <property type="evidence" value="ECO:0007669"/>
    <property type="project" value="TreeGrafter"/>
</dbReference>
<reference evidence="4 5" key="5">
    <citation type="journal article" date="2010" name="Appl. Environ. Microbiol.">
        <title>phrR-like gene praR of Azorhizobium caulinodans ORS571 is essential for symbiosis with Sesbania rostrata and is involved in expression of reb genes.</title>
        <authorList>
            <person name="Akiba N."/>
            <person name="Aono T."/>
            <person name="Toyazaki H."/>
            <person name="Sato S."/>
            <person name="Oyaizu H."/>
        </authorList>
    </citation>
    <scope>NUCLEOTIDE SEQUENCE [LARGE SCALE GENOMIC DNA]</scope>
    <source>
        <strain evidence="5">ATCC 43989 / DSM 5975 / JCM 20966 / LMG 6465 / NBRC 14845 / NCIMB 13405 / ORS 571</strain>
    </source>
</reference>
<dbReference type="PANTHER" id="PTHR20857">
    <property type="entry name" value="THIAMINE-PHOSPHATE PYROPHOSPHORYLASE"/>
    <property type="match status" value="1"/>
</dbReference>
<name>A8IEV7_AZOC5</name>
<dbReference type="InterPro" id="IPR013785">
    <property type="entry name" value="Aldolase_TIM"/>
</dbReference>
<reference evidence="4 5" key="3">
    <citation type="journal article" date="2008" name="BMC Genomics">
        <title>The genome of the versatile nitrogen fixer Azorhizobium caulinodans ORS571.</title>
        <authorList>
            <person name="Lee KB."/>
            <person name="Backer P.D."/>
            <person name="Aono T."/>
            <person name="Liu CT."/>
            <person name="Suzuki S."/>
            <person name="Suzuki T."/>
            <person name="Kaneko T."/>
            <person name="Yamada M."/>
            <person name="Tabata S."/>
            <person name="Kupfer D.M."/>
            <person name="Najar F.Z."/>
            <person name="Wiley G.B."/>
            <person name="Roe B."/>
            <person name="Binnewies T.T."/>
            <person name="Ussery D.W."/>
            <person name="D'Haeze W."/>
            <person name="Herder J.D."/>
            <person name="Gevers D."/>
            <person name="Vereecke D."/>
            <person name="Holsters M."/>
            <person name="Oyaizu H."/>
        </authorList>
    </citation>
    <scope>NUCLEOTIDE SEQUENCE [LARGE SCALE GENOMIC DNA]</scope>
    <source>
        <strain evidence="5">ATCC 43989 / DSM 5975 / JCM 20966 / LMG 6465 / NBRC 14845 / NCIMB 13405 / ORS 571</strain>
    </source>
</reference>
<dbReference type="Proteomes" id="UP000000270">
    <property type="component" value="Chromosome"/>
</dbReference>
<evidence type="ECO:0000256" key="1">
    <source>
        <dbReference type="ARBA" id="ARBA00004948"/>
    </source>
</evidence>
<organism evidence="4 5">
    <name type="scientific">Azorhizobium caulinodans (strain ATCC 43989 / DSM 5975 / JCM 20966 / LMG 6465 / NBRC 14845 / NCIMB 13405 / ORS 571)</name>
    <dbReference type="NCBI Taxonomy" id="438753"/>
    <lineage>
        <taxon>Bacteria</taxon>
        <taxon>Pseudomonadati</taxon>
        <taxon>Pseudomonadota</taxon>
        <taxon>Alphaproteobacteria</taxon>
        <taxon>Hyphomicrobiales</taxon>
        <taxon>Xanthobacteraceae</taxon>
        <taxon>Azorhizobium</taxon>
    </lineage>
</organism>
<proteinExistence type="predicted"/>
<feature type="domain" description="Thiamine phosphate synthase/TenI" evidence="3">
    <location>
        <begin position="7"/>
        <end position="184"/>
    </location>
</feature>
<dbReference type="CDD" id="cd00564">
    <property type="entry name" value="TMP_TenI"/>
    <property type="match status" value="1"/>
</dbReference>
<keyword evidence="2" id="KW-0784">Thiamine biosynthesis</keyword>
<protein>
    <submittedName>
        <fullName evidence="4">Thiamine-phosphate pyrophosphorylase</fullName>
    </submittedName>
</protein>
<evidence type="ECO:0000313" key="5">
    <source>
        <dbReference type="Proteomes" id="UP000000270"/>
    </source>
</evidence>
<dbReference type="InterPro" id="IPR036206">
    <property type="entry name" value="ThiamineP_synth_sf"/>
</dbReference>
<dbReference type="PANTHER" id="PTHR20857:SF15">
    <property type="entry name" value="THIAMINE-PHOSPHATE SYNTHASE"/>
    <property type="match status" value="1"/>
</dbReference>
<dbReference type="AlphaFoldDB" id="A8IEV7"/>
<dbReference type="RefSeq" id="WP_012172064.1">
    <property type="nucleotide sequence ID" value="NC_009937.1"/>
</dbReference>
<comment type="pathway">
    <text evidence="1">Cofactor biosynthesis; thiamine diphosphate biosynthesis.</text>
</comment>
<evidence type="ECO:0000313" key="4">
    <source>
        <dbReference type="EMBL" id="BAF89539.1"/>
    </source>
</evidence>
<gene>
    <name evidence="4" type="ordered locus">AZC_3541</name>
</gene>
<evidence type="ECO:0000259" key="3">
    <source>
        <dbReference type="Pfam" id="PF02581"/>
    </source>
</evidence>
<dbReference type="eggNOG" id="COG0352">
    <property type="taxonomic scope" value="Bacteria"/>
</dbReference>
<dbReference type="KEGG" id="azc:AZC_3541"/>
<accession>A8IEV7</accession>
<keyword evidence="5" id="KW-1185">Reference proteome</keyword>
<dbReference type="Pfam" id="PF02581">
    <property type="entry name" value="TMP-TENI"/>
    <property type="match status" value="1"/>
</dbReference>
<dbReference type="EMBL" id="AP009384">
    <property type="protein sequence ID" value="BAF89539.1"/>
    <property type="molecule type" value="Genomic_DNA"/>
</dbReference>
<reference evidence="5" key="2">
    <citation type="submission" date="2007-04" db="EMBL/GenBank/DDBJ databases">
        <title>Complete genome sequence of the nitrogen-fixing bacterium Azorhizobium caulinodans ORS571.</title>
        <authorList>
            <person name="Lee K.B."/>
            <person name="Backer P.D."/>
            <person name="Aono T."/>
            <person name="Liu C.T."/>
            <person name="Suzuki S."/>
            <person name="Suzuki T."/>
            <person name="Kaneko T."/>
            <person name="Yamada M."/>
            <person name="Tabata S."/>
            <person name="Kupfer D.M."/>
            <person name="Najar F.Z."/>
            <person name="Wiley G.B."/>
            <person name="Roe B."/>
            <person name="Binnewies T."/>
            <person name="Ussery D."/>
            <person name="Vereecke D."/>
            <person name="Gevers D."/>
            <person name="Holsters M."/>
            <person name="Oyaizu H."/>
        </authorList>
    </citation>
    <scope>NUCLEOTIDE SEQUENCE [LARGE SCALE GENOMIC DNA]</scope>
    <source>
        <strain evidence="5">ATCC 43989 / DSM 5975 / JCM 20966 / LMG 6465 / NBRC 14845 / NCIMB 13405 / ORS 571</strain>
    </source>
</reference>
<dbReference type="STRING" id="438753.AZC_3541"/>
<reference evidence="4 5" key="4">
    <citation type="journal article" date="2009" name="Appl. Environ. Microbiol.">
        <title>Comparative genome-wide transcriptional profiling of Azorhizobium caulinodans ORS571 grown under free-living and symbiotic conditions.</title>
        <authorList>
            <person name="Tsukada S."/>
            <person name="Aono T."/>
            <person name="Akiba N."/>
            <person name="Lee KB."/>
            <person name="Liu CT."/>
            <person name="Toyazaki H."/>
            <person name="Oyaizu H."/>
        </authorList>
    </citation>
    <scope>NUCLEOTIDE SEQUENCE [LARGE SCALE GENOMIC DNA]</scope>
    <source>
        <strain evidence="5">ATCC 43989 / DSM 5975 / JCM 20966 / LMG 6465 / NBRC 14845 / NCIMB 13405 / ORS 571</strain>
    </source>
</reference>
<sequence>MLPHPPLLLITDRHQARTDLSDVLEASFGAGLRWTSVREKDLAPAEQVDLVRRLLPVAHAHGACLTLHGTAALALEAGADGVHLPSGADVNAARALLGPDALIGLSVHSMAEVTAAPPSASYLVAGPAFETASKPGYGPALGPEGLAQLARATALPLLALGGLDRHTLLLCQDSGLAGAAVMGGVMRANDPAAEVRALLAAIG</sequence>